<keyword evidence="1" id="KW-1185">Reference proteome</keyword>
<protein>
    <submittedName>
        <fullName evidence="2">28S ribosomal protein S18b, mitochondrial (inferred by orthology to a human protein)</fullName>
    </submittedName>
</protein>
<dbReference type="AlphaFoldDB" id="A0A0K0FFL5"/>
<accession>A0A0K0FFL5</accession>
<organism evidence="1 2">
    <name type="scientific">Strongyloides venezuelensis</name>
    <name type="common">Threadworm</name>
    <dbReference type="NCBI Taxonomy" id="75913"/>
    <lineage>
        <taxon>Eukaryota</taxon>
        <taxon>Metazoa</taxon>
        <taxon>Ecdysozoa</taxon>
        <taxon>Nematoda</taxon>
        <taxon>Chromadorea</taxon>
        <taxon>Rhabditida</taxon>
        <taxon>Tylenchina</taxon>
        <taxon>Panagrolaimomorpha</taxon>
        <taxon>Strongyloidoidea</taxon>
        <taxon>Strongyloididae</taxon>
        <taxon>Strongyloides</taxon>
    </lineage>
</organism>
<dbReference type="WBParaSite" id="SVE_0765800.1">
    <property type="protein sequence ID" value="SVE_0765800.1"/>
    <property type="gene ID" value="SVE_0765800"/>
</dbReference>
<evidence type="ECO:0000313" key="2">
    <source>
        <dbReference type="WBParaSite" id="SVE_0765800.1"/>
    </source>
</evidence>
<evidence type="ECO:0000313" key="1">
    <source>
        <dbReference type="Proteomes" id="UP000035680"/>
    </source>
</evidence>
<sequence length="108" mass="12574">MSTTPTEFQYVIPTKVKNSTRKHPHHKVTIKKYIDNPRFCPFQACEYCLSKSKNLRTTNKLFITLNKPHTKILGSTIARWLLQFLRDHKINSLSAHGIKKVSCSKVYQ</sequence>
<name>A0A0K0FFL5_STRVS</name>
<proteinExistence type="predicted"/>
<dbReference type="Proteomes" id="UP000035680">
    <property type="component" value="Unassembled WGS sequence"/>
</dbReference>
<reference evidence="2" key="2">
    <citation type="submission" date="2015-08" db="UniProtKB">
        <authorList>
            <consortium name="WormBaseParasite"/>
        </authorList>
    </citation>
    <scope>IDENTIFICATION</scope>
</reference>
<reference evidence="1" key="1">
    <citation type="submission" date="2014-07" db="EMBL/GenBank/DDBJ databases">
        <authorList>
            <person name="Martin A.A"/>
            <person name="De Silva N."/>
        </authorList>
    </citation>
    <scope>NUCLEOTIDE SEQUENCE</scope>
</reference>